<dbReference type="STRING" id="112248.SAMN05444392_101894"/>
<dbReference type="EMBL" id="FQVL01000001">
    <property type="protein sequence ID" value="SHE53601.1"/>
    <property type="molecule type" value="Genomic_DNA"/>
</dbReference>
<evidence type="ECO:0000313" key="1">
    <source>
        <dbReference type="EMBL" id="SHE53601.1"/>
    </source>
</evidence>
<sequence length="378" mass="42799">MSFRLKIPIPSTGTLGDGQITSDIYLRTIFTDRDSSALFTVMLGYAEQILGNNPQIVKNATIYQDKRFLDAYEVGQVIAGKDVNPDHRIDTRLIGRRDNHPLQSRVMNNFPRQFPDIPKECNPLDKNYDPTQLHLMFIGFMSAFVEREDEQKQIDSLLKEYGGSSLHFLSSSYQIGREFARSHLNCLGLVHKVLQQIVSADRADLLYLMFHEPTLKQIINMSPDARKICEIGSAILSPHEHQSADHIGPINLEAIPPFKMVGGIRKPALEEIEPIKKIRQWREKSPKAVPNIPHGFRGAVEQGDLASIRVFGRGVNKFARGKSVNIPNKKQVLLPYYLTNTEGSWSIPSLETAGYEFADHQCSKTNMIENMRRSDKGR</sequence>
<accession>A0A1M4U9T4</accession>
<gene>
    <name evidence="1" type="ORF">SAMN05444392_101894</name>
</gene>
<dbReference type="AlphaFoldDB" id="A0A1M4U9T4"/>
<evidence type="ECO:0000313" key="2">
    <source>
        <dbReference type="Proteomes" id="UP000184476"/>
    </source>
</evidence>
<name>A0A1M4U9T4_9BACL</name>
<reference evidence="1 2" key="1">
    <citation type="submission" date="2016-11" db="EMBL/GenBank/DDBJ databases">
        <authorList>
            <person name="Jaros S."/>
            <person name="Januszkiewicz K."/>
            <person name="Wedrychowicz H."/>
        </authorList>
    </citation>
    <scope>NUCLEOTIDE SEQUENCE [LARGE SCALE GENOMIC DNA]</scope>
    <source>
        <strain evidence="1 2">DSM 44666</strain>
    </source>
</reference>
<protein>
    <submittedName>
        <fullName evidence="1">Uncharacterized protein</fullName>
    </submittedName>
</protein>
<proteinExistence type="predicted"/>
<dbReference type="RefSeq" id="WP_073152519.1">
    <property type="nucleotide sequence ID" value="NZ_FQVL01000001.1"/>
</dbReference>
<organism evidence="1 2">
    <name type="scientific">Seinonella peptonophila</name>
    <dbReference type="NCBI Taxonomy" id="112248"/>
    <lineage>
        <taxon>Bacteria</taxon>
        <taxon>Bacillati</taxon>
        <taxon>Bacillota</taxon>
        <taxon>Bacilli</taxon>
        <taxon>Bacillales</taxon>
        <taxon>Thermoactinomycetaceae</taxon>
        <taxon>Seinonella</taxon>
    </lineage>
</organism>
<dbReference type="Proteomes" id="UP000184476">
    <property type="component" value="Unassembled WGS sequence"/>
</dbReference>
<keyword evidence="2" id="KW-1185">Reference proteome</keyword>